<protein>
    <recommendedName>
        <fullName evidence="2">Sld7 C-terminal domain-containing protein</fullName>
    </recommendedName>
</protein>
<feature type="region of interest" description="Disordered" evidence="1">
    <location>
        <begin position="313"/>
        <end position="368"/>
    </location>
</feature>
<reference evidence="3" key="1">
    <citation type="submission" date="2016-06" db="EMBL/GenBank/DDBJ databases">
        <authorList>
            <person name="Cuomo C."/>
            <person name="Litvintseva A."/>
            <person name="Heitman J."/>
            <person name="Chen Y."/>
            <person name="Sun S."/>
            <person name="Springer D."/>
            <person name="Dromer F."/>
            <person name="Young S."/>
            <person name="Zeng Q."/>
            <person name="Chapman S."/>
            <person name="Gujja S."/>
            <person name="Saif S."/>
            <person name="Birren B."/>
        </authorList>
    </citation>
    <scope>NUCLEOTIDE SEQUENCE</scope>
    <source>
        <strain evidence="3">CBS 7841</strain>
    </source>
</reference>
<feature type="compositionally biased region" description="Polar residues" evidence="1">
    <location>
        <begin position="56"/>
        <end position="69"/>
    </location>
</feature>
<dbReference type="KEGG" id="cdep:91085001"/>
<dbReference type="RefSeq" id="XP_066066338.1">
    <property type="nucleotide sequence ID" value="XM_066210241.1"/>
</dbReference>
<dbReference type="InterPro" id="IPR041260">
    <property type="entry name" value="Sld7_C"/>
</dbReference>
<dbReference type="EMBL" id="CP143784">
    <property type="protein sequence ID" value="WVN85638.1"/>
    <property type="molecule type" value="Genomic_DNA"/>
</dbReference>
<reference evidence="3" key="2">
    <citation type="journal article" date="2022" name="Elife">
        <title>Obligate sexual reproduction of a homothallic fungus closely related to the Cryptococcus pathogenic species complex.</title>
        <authorList>
            <person name="Passer A.R."/>
            <person name="Clancey S.A."/>
            <person name="Shea T."/>
            <person name="David-Palma M."/>
            <person name="Averette A.F."/>
            <person name="Boekhout T."/>
            <person name="Porcel B.M."/>
            <person name="Nowrousian M."/>
            <person name="Cuomo C.A."/>
            <person name="Sun S."/>
            <person name="Heitman J."/>
            <person name="Coelho M.A."/>
        </authorList>
    </citation>
    <scope>NUCLEOTIDE SEQUENCE</scope>
    <source>
        <strain evidence="3">CBS 7841</strain>
    </source>
</reference>
<name>A0AAJ8JNQ0_9TREE</name>
<dbReference type="AlphaFoldDB" id="A0AAJ8JNQ0"/>
<gene>
    <name evidence="3" type="ORF">L203_100787</name>
</gene>
<organism evidence="3 4">
    <name type="scientific">Cryptococcus depauperatus CBS 7841</name>
    <dbReference type="NCBI Taxonomy" id="1295531"/>
    <lineage>
        <taxon>Eukaryota</taxon>
        <taxon>Fungi</taxon>
        <taxon>Dikarya</taxon>
        <taxon>Basidiomycota</taxon>
        <taxon>Agaricomycotina</taxon>
        <taxon>Tremellomycetes</taxon>
        <taxon>Tremellales</taxon>
        <taxon>Cryptococcaceae</taxon>
        <taxon>Cryptococcus</taxon>
    </lineage>
</organism>
<keyword evidence="4" id="KW-1185">Reference proteome</keyword>
<feature type="domain" description="Sld7 C-terminal" evidence="2">
    <location>
        <begin position="471"/>
        <end position="536"/>
    </location>
</feature>
<evidence type="ECO:0000259" key="2">
    <source>
        <dbReference type="Pfam" id="PF18596"/>
    </source>
</evidence>
<evidence type="ECO:0000313" key="4">
    <source>
        <dbReference type="Proteomes" id="UP000094043"/>
    </source>
</evidence>
<dbReference type="Pfam" id="PF18596">
    <property type="entry name" value="Sld7_C"/>
    <property type="match status" value="1"/>
</dbReference>
<feature type="compositionally biased region" description="Pro residues" evidence="1">
    <location>
        <begin position="320"/>
        <end position="330"/>
    </location>
</feature>
<evidence type="ECO:0000256" key="1">
    <source>
        <dbReference type="SAM" id="MobiDB-lite"/>
    </source>
</evidence>
<feature type="region of interest" description="Disordered" evidence="1">
    <location>
        <begin position="53"/>
        <end position="74"/>
    </location>
</feature>
<evidence type="ECO:0000313" key="3">
    <source>
        <dbReference type="EMBL" id="WVN85638.1"/>
    </source>
</evidence>
<proteinExistence type="predicted"/>
<reference evidence="3" key="3">
    <citation type="submission" date="2024-01" db="EMBL/GenBank/DDBJ databases">
        <authorList>
            <person name="Coelho M.A."/>
            <person name="David-Palma M."/>
            <person name="Shea T."/>
            <person name="Sun S."/>
            <person name="Cuomo C.A."/>
            <person name="Heitman J."/>
        </authorList>
    </citation>
    <scope>NUCLEOTIDE SEQUENCE</scope>
    <source>
        <strain evidence="3">CBS 7841</strain>
    </source>
</reference>
<sequence length="585" mass="65239">MTTLDSGPLSSSNPFAHPKCVTQNKSFTKTVVFPGKATTSKREILTTIDKDESDLDSSITTPKQKTSTAPDRGDIAPKTNWRLLWRGGIEIGEDGWRLEGVTFFALISFTPSTPSCPANPFAHLTPHPSQAPSLSSPFHSLTGENTDLYLSLESMRGRKYLQLRGVIDLPEDEVLEGDEDQEEMSRVQMSISPDVSLLVAYFTDLLCREKRLSSKGRTLTAVVIGLGDQEVDTTSKTTILVYGQLQEESDHNTVRHCVEQQGKLRLYVGRKRPPPPLCEKKVRPGEPLPRAPLLLLQDAYKPLRPFARTFSRSSSTSIYHPPPSTTPIPPVVLENPVSMPVTGRTPGRRGEKRARQNGQDEERKRKAGRIIADRRVATVKTVSTMKMADLVANQKLTSAATQVCMTLEKETKDDEDIFGKQADLVAPLMKQVSSAGERYLDQEDTEQKAEMAANDTTAKKRARIPQLVLDNKASIRKQTLSLLEERGVLRTHDEFKEIFGATTKGVYFSFRNQLQHILIAKVDIQRIIHNHLNMYLSLPEPINDAQHSEEQTTLFVGLEKENVSVSPTYVDGKIKLEAVAEEDEL</sequence>
<accession>A0AAJ8JNQ0</accession>
<dbReference type="GeneID" id="91085001"/>
<dbReference type="Proteomes" id="UP000094043">
    <property type="component" value="Chromosome 1"/>
</dbReference>